<dbReference type="RefSeq" id="WP_314207819.1">
    <property type="nucleotide sequence ID" value="NZ_JAVTLL010000056.1"/>
</dbReference>
<keyword evidence="1" id="KW-0808">Transferase</keyword>
<name>A0ABU3M810_9ACTN</name>
<evidence type="ECO:0000313" key="5">
    <source>
        <dbReference type="Proteomes" id="UP001257948"/>
    </source>
</evidence>
<evidence type="ECO:0000256" key="2">
    <source>
        <dbReference type="SAM" id="MobiDB-lite"/>
    </source>
</evidence>
<sequence length="184" mass="19706">MPLPITVGAGNADLALLITMALTGGHPLNSPPPAQILAPVPRADLVRASLTGIPGLLDDLDSDTRNIMPTFARISTTLATGQIKSKDAAGWGPRPTPAEHRAALGHAKQLYINCRYSEENWSEAVQTQVRPHVDHLLPTSTGCTPGPRGCEGRFDRPVSRTTTSWMMHGRRGPSFPGDNPRPLP</sequence>
<gene>
    <name evidence="4" type="ORF">RQC66_43730</name>
</gene>
<proteinExistence type="predicted"/>
<feature type="domain" description="Adenylyltransferase AadA C-terminal" evidence="3">
    <location>
        <begin position="35"/>
        <end position="136"/>
    </location>
</feature>
<dbReference type="Proteomes" id="UP001257948">
    <property type="component" value="Unassembled WGS sequence"/>
</dbReference>
<accession>A0ABU3M810</accession>
<dbReference type="InterPro" id="IPR025184">
    <property type="entry name" value="AadA_C"/>
</dbReference>
<evidence type="ECO:0000259" key="3">
    <source>
        <dbReference type="Pfam" id="PF13427"/>
    </source>
</evidence>
<keyword evidence="5" id="KW-1185">Reference proteome</keyword>
<organism evidence="4 5">
    <name type="scientific">Streptomyces justiciae</name>
    <dbReference type="NCBI Taxonomy" id="2780140"/>
    <lineage>
        <taxon>Bacteria</taxon>
        <taxon>Bacillati</taxon>
        <taxon>Actinomycetota</taxon>
        <taxon>Actinomycetes</taxon>
        <taxon>Kitasatosporales</taxon>
        <taxon>Streptomycetaceae</taxon>
        <taxon>Streptomyces</taxon>
    </lineage>
</organism>
<evidence type="ECO:0000313" key="4">
    <source>
        <dbReference type="EMBL" id="MDT7847640.1"/>
    </source>
</evidence>
<protein>
    <submittedName>
        <fullName evidence="4">DUF4111 domain-containing protein</fullName>
    </submittedName>
</protein>
<reference evidence="5" key="1">
    <citation type="submission" date="2023-07" db="EMBL/GenBank/DDBJ databases">
        <title>Draft genome sequence of the endophytic actinobacterium Streptomyces justiciae WPN32, a potential antibiotic producer.</title>
        <authorList>
            <person name="Yasawong M."/>
            <person name="Pana W."/>
            <person name="Ganta P."/>
            <person name="Santapan N."/>
            <person name="Songngamsuk T."/>
            <person name="Phatcharaharikarn M."/>
            <person name="Kerdtoob S."/>
            <person name="Nantapong N."/>
        </authorList>
    </citation>
    <scope>NUCLEOTIDE SEQUENCE [LARGE SCALE GENOMIC DNA]</scope>
    <source>
        <strain evidence="5">WPN32</strain>
    </source>
</reference>
<dbReference type="EMBL" id="JAVTLL010000056">
    <property type="protein sequence ID" value="MDT7847640.1"/>
    <property type="molecule type" value="Genomic_DNA"/>
</dbReference>
<dbReference type="Pfam" id="PF13427">
    <property type="entry name" value="AadA_C"/>
    <property type="match status" value="1"/>
</dbReference>
<evidence type="ECO:0000256" key="1">
    <source>
        <dbReference type="ARBA" id="ARBA00022679"/>
    </source>
</evidence>
<feature type="region of interest" description="Disordered" evidence="2">
    <location>
        <begin position="137"/>
        <end position="184"/>
    </location>
</feature>
<comment type="caution">
    <text evidence="4">The sequence shown here is derived from an EMBL/GenBank/DDBJ whole genome shotgun (WGS) entry which is preliminary data.</text>
</comment>